<keyword evidence="7 17" id="KW-0812">Transmembrane</keyword>
<dbReference type="InterPro" id="IPR001129">
    <property type="entry name" value="Membr-assoc_MAPEG"/>
</dbReference>
<organism evidence="19 21">
    <name type="scientific">Arctia plantaginis</name>
    <name type="common">Wood tiger moth</name>
    <name type="synonym">Phalaena plantaginis</name>
    <dbReference type="NCBI Taxonomy" id="874455"/>
    <lineage>
        <taxon>Eukaryota</taxon>
        <taxon>Metazoa</taxon>
        <taxon>Ecdysozoa</taxon>
        <taxon>Arthropoda</taxon>
        <taxon>Hexapoda</taxon>
        <taxon>Insecta</taxon>
        <taxon>Pterygota</taxon>
        <taxon>Neoptera</taxon>
        <taxon>Endopterygota</taxon>
        <taxon>Lepidoptera</taxon>
        <taxon>Glossata</taxon>
        <taxon>Ditrysia</taxon>
        <taxon>Noctuoidea</taxon>
        <taxon>Erebidae</taxon>
        <taxon>Arctiinae</taxon>
        <taxon>Arctia</taxon>
    </lineage>
</organism>
<evidence type="ECO:0000313" key="20">
    <source>
        <dbReference type="Proteomes" id="UP000494106"/>
    </source>
</evidence>
<dbReference type="Gene3D" id="1.20.120.550">
    <property type="entry name" value="Membrane associated eicosanoid/glutathione metabolism-like domain"/>
    <property type="match status" value="1"/>
</dbReference>
<comment type="subcellular location">
    <subcellularLocation>
        <location evidence="3">Endoplasmic reticulum membrane</location>
        <topology evidence="3">Multi-pass membrane protein</topology>
    </subcellularLocation>
    <subcellularLocation>
        <location evidence="2">Mitochondrion outer membrane</location>
    </subcellularLocation>
</comment>
<dbReference type="InterPro" id="IPR040162">
    <property type="entry name" value="MGST1-like"/>
</dbReference>
<keyword evidence="6" id="KW-0808">Transferase</keyword>
<evidence type="ECO:0000256" key="1">
    <source>
        <dbReference type="ARBA" id="ARBA00003701"/>
    </source>
</evidence>
<comment type="function">
    <text evidence="1">Conjugation of reduced glutathione to a wide number of exogenous and endogenous hydrophobic electrophiles.</text>
</comment>
<protein>
    <recommendedName>
        <fullName evidence="15">Microsomal glutathione S-transferase 1</fullName>
        <ecNumber evidence="5">2.5.1.18</ecNumber>
    </recommendedName>
</protein>
<dbReference type="PANTHER" id="PTHR10689">
    <property type="entry name" value="MICROSOMAL GLUTATHIONE S-TRANSFERASE 1"/>
    <property type="match status" value="1"/>
</dbReference>
<evidence type="ECO:0000256" key="2">
    <source>
        <dbReference type="ARBA" id="ARBA00004294"/>
    </source>
</evidence>
<keyword evidence="9" id="KW-0256">Endoplasmic reticulum</keyword>
<dbReference type="PANTHER" id="PTHR10689:SF6">
    <property type="entry name" value="MICROSOMAL GLUTATHIONE S-TRANSFERASE 1"/>
    <property type="match status" value="1"/>
</dbReference>
<evidence type="ECO:0000256" key="13">
    <source>
        <dbReference type="ARBA" id="ARBA00023136"/>
    </source>
</evidence>
<evidence type="ECO:0000313" key="18">
    <source>
        <dbReference type="EMBL" id="CAB3246856.1"/>
    </source>
</evidence>
<gene>
    <name evidence="18" type="ORF">APLA_LOCUS11089</name>
    <name evidence="19" type="ORF">APLA_LOCUS15050</name>
</gene>
<name>A0A8S1B0P0_ARCPL</name>
<evidence type="ECO:0000256" key="9">
    <source>
        <dbReference type="ARBA" id="ARBA00022824"/>
    </source>
</evidence>
<evidence type="ECO:0000256" key="6">
    <source>
        <dbReference type="ARBA" id="ARBA00022679"/>
    </source>
</evidence>
<evidence type="ECO:0000256" key="11">
    <source>
        <dbReference type="ARBA" id="ARBA00022990"/>
    </source>
</evidence>
<dbReference type="Proteomes" id="UP000494106">
    <property type="component" value="Unassembled WGS sequence"/>
</dbReference>
<comment type="caution">
    <text evidence="19">The sequence shown here is derived from an EMBL/GenBank/DDBJ whole genome shotgun (WGS) entry which is preliminary data.</text>
</comment>
<comment type="catalytic activity">
    <reaction evidence="16">
        <text>RX + glutathione = an S-substituted glutathione + a halide anion + H(+)</text>
        <dbReference type="Rhea" id="RHEA:16437"/>
        <dbReference type="ChEBI" id="CHEBI:15378"/>
        <dbReference type="ChEBI" id="CHEBI:16042"/>
        <dbReference type="ChEBI" id="CHEBI:17792"/>
        <dbReference type="ChEBI" id="CHEBI:57925"/>
        <dbReference type="ChEBI" id="CHEBI:90779"/>
        <dbReference type="EC" id="2.5.1.18"/>
    </reaction>
    <physiologicalReaction direction="left-to-right" evidence="16">
        <dbReference type="Rhea" id="RHEA:16438"/>
    </physiologicalReaction>
</comment>
<evidence type="ECO:0000256" key="14">
    <source>
        <dbReference type="ARBA" id="ARBA00038540"/>
    </source>
</evidence>
<keyword evidence="20" id="KW-1185">Reference proteome</keyword>
<evidence type="ECO:0000256" key="5">
    <source>
        <dbReference type="ARBA" id="ARBA00012452"/>
    </source>
</evidence>
<dbReference type="Pfam" id="PF01124">
    <property type="entry name" value="MAPEG"/>
    <property type="match status" value="1"/>
</dbReference>
<evidence type="ECO:0000256" key="16">
    <source>
        <dbReference type="ARBA" id="ARBA00049385"/>
    </source>
</evidence>
<feature type="transmembrane region" description="Helical" evidence="17">
    <location>
        <begin position="70"/>
        <end position="91"/>
    </location>
</feature>
<comment type="similarity">
    <text evidence="4">Belongs to the MAPEG family.</text>
</comment>
<feature type="transmembrane region" description="Helical" evidence="17">
    <location>
        <begin position="12"/>
        <end position="35"/>
    </location>
</feature>
<dbReference type="GO" id="GO:0005741">
    <property type="term" value="C:mitochondrial outer membrane"/>
    <property type="evidence" value="ECO:0007669"/>
    <property type="project" value="UniProtKB-SubCell"/>
</dbReference>
<keyword evidence="10 17" id="KW-1133">Transmembrane helix</keyword>
<comment type="subunit">
    <text evidence="14">Homotrimer; The trimer binds only one molecule of glutathione.</text>
</comment>
<dbReference type="EMBL" id="CADEBC010000528">
    <property type="protein sequence ID" value="CAB3246856.1"/>
    <property type="molecule type" value="Genomic_DNA"/>
</dbReference>
<dbReference type="InterPro" id="IPR023352">
    <property type="entry name" value="MAPEG-like_dom_sf"/>
</dbReference>
<evidence type="ECO:0000313" key="19">
    <source>
        <dbReference type="EMBL" id="CAB3254914.1"/>
    </source>
</evidence>
<dbReference type="GO" id="GO:0004364">
    <property type="term" value="F:glutathione transferase activity"/>
    <property type="evidence" value="ECO:0007669"/>
    <property type="project" value="UniProtKB-EC"/>
</dbReference>
<evidence type="ECO:0000256" key="8">
    <source>
        <dbReference type="ARBA" id="ARBA00022787"/>
    </source>
</evidence>
<evidence type="ECO:0000256" key="12">
    <source>
        <dbReference type="ARBA" id="ARBA00023128"/>
    </source>
</evidence>
<evidence type="ECO:0000256" key="3">
    <source>
        <dbReference type="ARBA" id="ARBA00004477"/>
    </source>
</evidence>
<dbReference type="GO" id="GO:0005789">
    <property type="term" value="C:endoplasmic reticulum membrane"/>
    <property type="evidence" value="ECO:0007669"/>
    <property type="project" value="UniProtKB-SubCell"/>
</dbReference>
<reference evidence="20 21" key="1">
    <citation type="submission" date="2020-04" db="EMBL/GenBank/DDBJ databases">
        <authorList>
            <person name="Wallbank WR R."/>
            <person name="Pardo Diaz C."/>
            <person name="Kozak K."/>
            <person name="Martin S."/>
            <person name="Jiggins C."/>
            <person name="Moest M."/>
            <person name="Warren A I."/>
            <person name="Byers J.R.P. K."/>
            <person name="Montejo-Kovacevich G."/>
            <person name="Yen C E."/>
        </authorList>
    </citation>
    <scope>NUCLEOTIDE SEQUENCE [LARGE SCALE GENOMIC DNA]</scope>
</reference>
<dbReference type="EMBL" id="CADEBD010000422">
    <property type="protein sequence ID" value="CAB3254914.1"/>
    <property type="molecule type" value="Genomic_DNA"/>
</dbReference>
<evidence type="ECO:0000256" key="4">
    <source>
        <dbReference type="ARBA" id="ARBA00010459"/>
    </source>
</evidence>
<dbReference type="OrthoDB" id="7172705at2759"/>
<evidence type="ECO:0000313" key="21">
    <source>
        <dbReference type="Proteomes" id="UP000494256"/>
    </source>
</evidence>
<dbReference type="Proteomes" id="UP000494256">
    <property type="component" value="Unassembled WGS sequence"/>
</dbReference>
<accession>A0A8S1B0P0</accession>
<evidence type="ECO:0000256" key="15">
    <source>
        <dbReference type="ARBA" id="ARBA00039397"/>
    </source>
</evidence>
<keyword evidence="11" id="KW-0007">Acetylation</keyword>
<evidence type="ECO:0000256" key="7">
    <source>
        <dbReference type="ARBA" id="ARBA00022692"/>
    </source>
</evidence>
<keyword evidence="13 17" id="KW-0472">Membrane</keyword>
<proteinExistence type="inferred from homology"/>
<dbReference type="SUPFAM" id="SSF161084">
    <property type="entry name" value="MAPEG domain-like"/>
    <property type="match status" value="1"/>
</dbReference>
<evidence type="ECO:0000256" key="10">
    <source>
        <dbReference type="ARBA" id="ARBA00022989"/>
    </source>
</evidence>
<sequence>MACVSELMSSYNLYSAILALKLLGLAALSTIQPFCTPDKAIRASVSDLKHLTPFWVIAAVYLATNPNPVTALTLLRTFVVARIVIALGYVLQVPRKITDCASCVSFLVTGYMGGAVVYYYRNSL</sequence>
<evidence type="ECO:0000256" key="17">
    <source>
        <dbReference type="SAM" id="Phobius"/>
    </source>
</evidence>
<keyword evidence="12" id="KW-0496">Mitochondrion</keyword>
<dbReference type="EC" id="2.5.1.18" evidence="5"/>
<keyword evidence="8" id="KW-1000">Mitochondrion outer membrane</keyword>
<feature type="transmembrane region" description="Helical" evidence="17">
    <location>
        <begin position="103"/>
        <end position="120"/>
    </location>
</feature>
<dbReference type="AlphaFoldDB" id="A0A8S1B0P0"/>